<dbReference type="EMBL" id="BQNB010019603">
    <property type="protein sequence ID" value="GJT87045.1"/>
    <property type="molecule type" value="Genomic_DNA"/>
</dbReference>
<evidence type="ECO:0000256" key="1">
    <source>
        <dbReference type="SAM" id="MobiDB-lite"/>
    </source>
</evidence>
<reference evidence="2" key="2">
    <citation type="submission" date="2022-01" db="EMBL/GenBank/DDBJ databases">
        <authorList>
            <person name="Yamashiro T."/>
            <person name="Shiraishi A."/>
            <person name="Satake H."/>
            <person name="Nakayama K."/>
        </authorList>
    </citation>
    <scope>NUCLEOTIDE SEQUENCE</scope>
</reference>
<proteinExistence type="predicted"/>
<reference evidence="2" key="1">
    <citation type="journal article" date="2022" name="Int. J. Mol. Sci.">
        <title>Draft Genome of Tanacetum Coccineum: Genomic Comparison of Closely Related Tanacetum-Family Plants.</title>
        <authorList>
            <person name="Yamashiro T."/>
            <person name="Shiraishi A."/>
            <person name="Nakayama K."/>
            <person name="Satake H."/>
        </authorList>
    </citation>
    <scope>NUCLEOTIDE SEQUENCE</scope>
</reference>
<name>A0ABQ5HII5_9ASTR</name>
<evidence type="ECO:0000313" key="3">
    <source>
        <dbReference type="Proteomes" id="UP001151760"/>
    </source>
</evidence>
<feature type="region of interest" description="Disordered" evidence="1">
    <location>
        <begin position="1"/>
        <end position="20"/>
    </location>
</feature>
<protein>
    <submittedName>
        <fullName evidence="2">Uncharacterized protein</fullName>
    </submittedName>
</protein>
<sequence length="519" mass="55402">MYTSLSSLYDSTASQKDGGRDDTGVITVIVWSEYIETVMEGKCGWVWLGAHKWEGVFAETMRHSREGSEVMRVMSEFESGGDMAADEGGIWGVLVGESVGSVIYITAEVQQEASCVVVDEMSRMGGGEGGGMVSEGVVERGESGGGGCTFDWLSRRGDSGWTARIIGECGRRVWMAESLSATLDSILFTRFLGDYVNSIGVLVGFVAGVVFTDMGVRWVDTDGGWRVTFGRGSEGGLGWTTWLRTVGIRDKVQREHISGYGDVIDQETRMVLWRYYSDKVGCVWGGVRVGWAGGVVGFGWVSWEWRVGIGRGWEDSRSGRGVVTFVVARTETRVIMDLWGLASKGVGTDSGASKGGEIDRVWVLSGGGVVVVIQSGLELYWSGGEEDEGWLGVGGGGLGDWEWEGVGMCGFGVDGLVVYGCGDRLVKLGVWVKGGGVVVGGKGVGVGGCKGGSVVGRNSGDSAILGNYLCFNFLNRLSINFLQGHLLFDSTRPHGNRNSDLAVTPLAILNPFTPSCESN</sequence>
<keyword evidence="3" id="KW-1185">Reference proteome</keyword>
<organism evidence="2 3">
    <name type="scientific">Tanacetum coccineum</name>
    <dbReference type="NCBI Taxonomy" id="301880"/>
    <lineage>
        <taxon>Eukaryota</taxon>
        <taxon>Viridiplantae</taxon>
        <taxon>Streptophyta</taxon>
        <taxon>Embryophyta</taxon>
        <taxon>Tracheophyta</taxon>
        <taxon>Spermatophyta</taxon>
        <taxon>Magnoliopsida</taxon>
        <taxon>eudicotyledons</taxon>
        <taxon>Gunneridae</taxon>
        <taxon>Pentapetalae</taxon>
        <taxon>asterids</taxon>
        <taxon>campanulids</taxon>
        <taxon>Asterales</taxon>
        <taxon>Asteraceae</taxon>
        <taxon>Asteroideae</taxon>
        <taxon>Anthemideae</taxon>
        <taxon>Anthemidinae</taxon>
        <taxon>Tanacetum</taxon>
    </lineage>
</organism>
<accession>A0ABQ5HII5</accession>
<dbReference type="Proteomes" id="UP001151760">
    <property type="component" value="Unassembled WGS sequence"/>
</dbReference>
<evidence type="ECO:0000313" key="2">
    <source>
        <dbReference type="EMBL" id="GJT87045.1"/>
    </source>
</evidence>
<comment type="caution">
    <text evidence="2">The sequence shown here is derived from an EMBL/GenBank/DDBJ whole genome shotgun (WGS) entry which is preliminary data.</text>
</comment>
<feature type="compositionally biased region" description="Polar residues" evidence="1">
    <location>
        <begin position="1"/>
        <end position="15"/>
    </location>
</feature>
<gene>
    <name evidence="2" type="ORF">Tco_1068762</name>
</gene>